<reference evidence="1 2" key="2">
    <citation type="submission" date="2018-11" db="EMBL/GenBank/DDBJ databases">
        <authorList>
            <consortium name="Pathogen Informatics"/>
        </authorList>
    </citation>
    <scope>NUCLEOTIDE SEQUENCE [LARGE SCALE GENOMIC DNA]</scope>
</reference>
<evidence type="ECO:0000313" key="2">
    <source>
        <dbReference type="Proteomes" id="UP000267606"/>
    </source>
</evidence>
<sequence length="86" mass="10264">MIRNDEQLTICQRKIIHLRRTKLHQLCITLIGTFRKIRWVGEIGDDLKAMILSMNIRFNVNVRVRMNDLVDVYVSRLRTCAYLYTP</sequence>
<dbReference type="AlphaFoldDB" id="A0A183HCA8"/>
<proteinExistence type="predicted"/>
<organism evidence="3">
    <name type="scientific">Onchocerca flexuosa</name>
    <dbReference type="NCBI Taxonomy" id="387005"/>
    <lineage>
        <taxon>Eukaryota</taxon>
        <taxon>Metazoa</taxon>
        <taxon>Ecdysozoa</taxon>
        <taxon>Nematoda</taxon>
        <taxon>Chromadorea</taxon>
        <taxon>Rhabditida</taxon>
        <taxon>Spirurina</taxon>
        <taxon>Spiruromorpha</taxon>
        <taxon>Filarioidea</taxon>
        <taxon>Onchocercidae</taxon>
        <taxon>Onchocerca</taxon>
    </lineage>
</organism>
<gene>
    <name evidence="1" type="ORF">OFLC_LOCUS5117</name>
</gene>
<reference evidence="3" key="1">
    <citation type="submission" date="2016-06" db="UniProtKB">
        <authorList>
            <consortium name="WormBaseParasite"/>
        </authorList>
    </citation>
    <scope>IDENTIFICATION</scope>
</reference>
<dbReference type="EMBL" id="UZAJ01004232">
    <property type="protein sequence ID" value="VDO42111.1"/>
    <property type="molecule type" value="Genomic_DNA"/>
</dbReference>
<name>A0A183HCA8_9BILA</name>
<dbReference type="WBParaSite" id="OFLC_0000511901-mRNA-1">
    <property type="protein sequence ID" value="OFLC_0000511901-mRNA-1"/>
    <property type="gene ID" value="OFLC_0000511901"/>
</dbReference>
<accession>A0A183HCA8</accession>
<protein>
    <submittedName>
        <fullName evidence="3">Transposase</fullName>
    </submittedName>
</protein>
<evidence type="ECO:0000313" key="3">
    <source>
        <dbReference type="WBParaSite" id="OFLC_0000511901-mRNA-1"/>
    </source>
</evidence>
<keyword evidence="2" id="KW-1185">Reference proteome</keyword>
<dbReference type="Proteomes" id="UP000267606">
    <property type="component" value="Unassembled WGS sequence"/>
</dbReference>
<evidence type="ECO:0000313" key="1">
    <source>
        <dbReference type="EMBL" id="VDO42111.1"/>
    </source>
</evidence>